<evidence type="ECO:0000256" key="3">
    <source>
        <dbReference type="ARBA" id="ARBA00023186"/>
    </source>
</evidence>
<dbReference type="InterPro" id="IPR042272">
    <property type="entry name" value="ATP12_ATP_synth-F1-assembly_N"/>
</dbReference>
<gene>
    <name evidence="4" type="ORF">OH136_13145</name>
</gene>
<dbReference type="AlphaFoldDB" id="A0AAE3J2A8"/>
<sequence>MSEWAAKRFWQNADIETCEGGYRVLLDSRKLRTPFKAELVVPSKPMAEAIAAEWQAQEEKIDPSTMPVTRAANSAIDKVIPQFDDVAAMLAEYGGTDLLCYRAPSPKELAQKQAEVWDPYLDWARQEFDAPLNIGAGVMHVAQSEKSTANLSRVVFEMSPFELVGFHDLVTISGSLVLGLAATQNLRPVSEIWAAARVDEDWQEAQWGVDDEAAASAAAKRESFEAAHRFFHWAHKIEPN</sequence>
<dbReference type="Pfam" id="PF07542">
    <property type="entry name" value="ATP12"/>
    <property type="match status" value="1"/>
</dbReference>
<keyword evidence="2" id="KW-0809">Transit peptide</keyword>
<dbReference type="InterPro" id="IPR011419">
    <property type="entry name" value="ATP12_ATP_synth-F1-assembly"/>
</dbReference>
<proteinExistence type="inferred from homology"/>
<dbReference type="PANTHER" id="PTHR21013:SF10">
    <property type="entry name" value="ATP SYNTHASE MITOCHONDRIAL F1 COMPLEX ASSEMBLY FACTOR 2"/>
    <property type="match status" value="1"/>
</dbReference>
<dbReference type="Proteomes" id="UP001208041">
    <property type="component" value="Unassembled WGS sequence"/>
</dbReference>
<evidence type="ECO:0000313" key="4">
    <source>
        <dbReference type="EMBL" id="MCV6825500.1"/>
    </source>
</evidence>
<dbReference type="RefSeq" id="WP_263954374.1">
    <property type="nucleotide sequence ID" value="NZ_JAOYFC010000002.1"/>
</dbReference>
<dbReference type="PANTHER" id="PTHR21013">
    <property type="entry name" value="ATP SYNTHASE MITOCHONDRIAL F1 COMPLEX ASSEMBLY FACTOR 2/ATP12 PROTEIN, MITOCHONDRIAL PRECURSOR"/>
    <property type="match status" value="1"/>
</dbReference>
<evidence type="ECO:0000256" key="1">
    <source>
        <dbReference type="ARBA" id="ARBA00008231"/>
    </source>
</evidence>
<keyword evidence="5" id="KW-1185">Reference proteome</keyword>
<dbReference type="Gene3D" id="1.10.3580.10">
    <property type="entry name" value="ATP12 ATPase"/>
    <property type="match status" value="1"/>
</dbReference>
<comment type="caution">
    <text evidence="4">The sequence shown here is derived from an EMBL/GenBank/DDBJ whole genome shotgun (WGS) entry which is preliminary data.</text>
</comment>
<dbReference type="GO" id="GO:0043461">
    <property type="term" value="P:proton-transporting ATP synthase complex assembly"/>
    <property type="evidence" value="ECO:0007669"/>
    <property type="project" value="InterPro"/>
</dbReference>
<dbReference type="Gene3D" id="3.30.2180.10">
    <property type="entry name" value="ATP12-like"/>
    <property type="match status" value="1"/>
</dbReference>
<dbReference type="EMBL" id="JAOYFC010000002">
    <property type="protein sequence ID" value="MCV6825500.1"/>
    <property type="molecule type" value="Genomic_DNA"/>
</dbReference>
<keyword evidence="3" id="KW-0143">Chaperone</keyword>
<accession>A0AAE3J2A8</accession>
<reference evidence="4" key="1">
    <citation type="submission" date="2022-10" db="EMBL/GenBank/DDBJ databases">
        <authorList>
            <person name="Yue Y."/>
        </authorList>
    </citation>
    <scope>NUCLEOTIDE SEQUENCE</scope>
    <source>
        <strain evidence="4">Z654</strain>
    </source>
</reference>
<dbReference type="InterPro" id="IPR023335">
    <property type="entry name" value="ATP12_ortho_dom_sf"/>
</dbReference>
<comment type="similarity">
    <text evidence="1">Belongs to the ATP12 family.</text>
</comment>
<evidence type="ECO:0000313" key="5">
    <source>
        <dbReference type="Proteomes" id="UP001208041"/>
    </source>
</evidence>
<protein>
    <submittedName>
        <fullName evidence="4">ATPase</fullName>
    </submittedName>
</protein>
<organism evidence="4 5">
    <name type="scientific">Halocynthiibacter halioticoli</name>
    <dbReference type="NCBI Taxonomy" id="2986804"/>
    <lineage>
        <taxon>Bacteria</taxon>
        <taxon>Pseudomonadati</taxon>
        <taxon>Pseudomonadota</taxon>
        <taxon>Alphaproteobacteria</taxon>
        <taxon>Rhodobacterales</taxon>
        <taxon>Paracoccaceae</taxon>
        <taxon>Halocynthiibacter</taxon>
    </lineage>
</organism>
<name>A0AAE3J2A8_9RHOB</name>
<dbReference type="SUPFAM" id="SSF160909">
    <property type="entry name" value="ATP12-like"/>
    <property type="match status" value="1"/>
</dbReference>
<evidence type="ECO:0000256" key="2">
    <source>
        <dbReference type="ARBA" id="ARBA00022946"/>
    </source>
</evidence>